<dbReference type="Gene3D" id="6.10.140.2220">
    <property type="match status" value="1"/>
</dbReference>
<protein>
    <recommendedName>
        <fullName evidence="5">MYND-type domain-containing protein</fullName>
    </recommendedName>
</protein>
<reference evidence="6 7" key="1">
    <citation type="submission" date="2016-10" db="EMBL/GenBank/DDBJ databases">
        <authorList>
            <person name="Cai Z."/>
        </authorList>
    </citation>
    <scope>NUCLEOTIDE SEQUENCE [LARGE SCALE GENOMIC DNA]</scope>
</reference>
<feature type="domain" description="MYND-type" evidence="5">
    <location>
        <begin position="71"/>
        <end position="118"/>
    </location>
</feature>
<evidence type="ECO:0000256" key="4">
    <source>
        <dbReference type="PROSITE-ProRule" id="PRU00134"/>
    </source>
</evidence>
<dbReference type="Proteomes" id="UP000256970">
    <property type="component" value="Unassembled WGS sequence"/>
</dbReference>
<keyword evidence="2 4" id="KW-0863">Zinc-finger</keyword>
<dbReference type="InterPro" id="IPR002893">
    <property type="entry name" value="Znf_MYND"/>
</dbReference>
<evidence type="ECO:0000313" key="6">
    <source>
        <dbReference type="EMBL" id="SZX61605.1"/>
    </source>
</evidence>
<dbReference type="AlphaFoldDB" id="A0A383V7P4"/>
<dbReference type="EMBL" id="FNXT01000159">
    <property type="protein sequence ID" value="SZX61605.1"/>
    <property type="molecule type" value="Genomic_DNA"/>
</dbReference>
<dbReference type="PROSITE" id="PS50865">
    <property type="entry name" value="ZF_MYND_2"/>
    <property type="match status" value="1"/>
</dbReference>
<keyword evidence="1" id="KW-0479">Metal-binding</keyword>
<evidence type="ECO:0000256" key="1">
    <source>
        <dbReference type="ARBA" id="ARBA00022723"/>
    </source>
</evidence>
<sequence>MDSSSSSTAAAAAAGASGPLVELFCAAMQQQQQQQQGGASAALGVSSVQPRAKDSAGCCVLHTPHVYACSNPGCGSMASTGELELVTAKNSVCSGCRAARLCSKECMKGHWHRHKPACKHIGAANKAAAK</sequence>
<name>A0A383V7P4_TETOB</name>
<evidence type="ECO:0000313" key="7">
    <source>
        <dbReference type="Proteomes" id="UP000256970"/>
    </source>
</evidence>
<proteinExistence type="predicted"/>
<keyword evidence="7" id="KW-1185">Reference proteome</keyword>
<evidence type="ECO:0000259" key="5">
    <source>
        <dbReference type="PROSITE" id="PS50865"/>
    </source>
</evidence>
<evidence type="ECO:0000256" key="3">
    <source>
        <dbReference type="ARBA" id="ARBA00022833"/>
    </source>
</evidence>
<organism evidence="6 7">
    <name type="scientific">Tetradesmus obliquus</name>
    <name type="common">Green alga</name>
    <name type="synonym">Acutodesmus obliquus</name>
    <dbReference type="NCBI Taxonomy" id="3088"/>
    <lineage>
        <taxon>Eukaryota</taxon>
        <taxon>Viridiplantae</taxon>
        <taxon>Chlorophyta</taxon>
        <taxon>core chlorophytes</taxon>
        <taxon>Chlorophyceae</taxon>
        <taxon>CS clade</taxon>
        <taxon>Sphaeropleales</taxon>
        <taxon>Scenedesmaceae</taxon>
        <taxon>Tetradesmus</taxon>
    </lineage>
</organism>
<keyword evidence="3" id="KW-0862">Zinc</keyword>
<gene>
    <name evidence="6" type="ORF">BQ4739_LOCUS2110</name>
</gene>
<dbReference type="GO" id="GO:0008270">
    <property type="term" value="F:zinc ion binding"/>
    <property type="evidence" value="ECO:0007669"/>
    <property type="project" value="UniProtKB-KW"/>
</dbReference>
<dbReference type="Pfam" id="PF01753">
    <property type="entry name" value="zf-MYND"/>
    <property type="match status" value="1"/>
</dbReference>
<accession>A0A383V7P4</accession>
<evidence type="ECO:0000256" key="2">
    <source>
        <dbReference type="ARBA" id="ARBA00022771"/>
    </source>
</evidence>
<dbReference type="SUPFAM" id="SSF144232">
    <property type="entry name" value="HIT/MYND zinc finger-like"/>
    <property type="match status" value="1"/>
</dbReference>